<organism evidence="1 2">
    <name type="scientific">Kocuria varians</name>
    <name type="common">Micrococcus varians</name>
    <dbReference type="NCBI Taxonomy" id="1272"/>
    <lineage>
        <taxon>Bacteria</taxon>
        <taxon>Bacillati</taxon>
        <taxon>Actinomycetota</taxon>
        <taxon>Actinomycetes</taxon>
        <taxon>Micrococcales</taxon>
        <taxon>Micrococcaceae</taxon>
        <taxon>Kocuria</taxon>
    </lineage>
</organism>
<name>A0A4Y4D763_KOCVA</name>
<dbReference type="Proteomes" id="UP000315730">
    <property type="component" value="Unassembled WGS sequence"/>
</dbReference>
<evidence type="ECO:0000313" key="2">
    <source>
        <dbReference type="Proteomes" id="UP000315730"/>
    </source>
</evidence>
<sequence>MVSPVFFRGAGRGVVRDREPEERRYSVHGDPGDGWTTVAVAQIIYDLPRM</sequence>
<accession>A0A4Y4D763</accession>
<dbReference type="EMBL" id="BJNW01000013">
    <property type="protein sequence ID" value="GEC99443.1"/>
    <property type="molecule type" value="Genomic_DNA"/>
</dbReference>
<protein>
    <submittedName>
        <fullName evidence="1">Uncharacterized protein</fullName>
    </submittedName>
</protein>
<reference evidence="1 2" key="1">
    <citation type="submission" date="2019-06" db="EMBL/GenBank/DDBJ databases">
        <title>Whole genome shotgun sequence of Kocuria varians NBRC 15358.</title>
        <authorList>
            <person name="Hosoyama A."/>
            <person name="Uohara A."/>
            <person name="Ohji S."/>
            <person name="Ichikawa N."/>
        </authorList>
    </citation>
    <scope>NUCLEOTIDE SEQUENCE [LARGE SCALE GENOMIC DNA]</scope>
    <source>
        <strain evidence="1 2">NBRC 15358</strain>
    </source>
</reference>
<proteinExistence type="predicted"/>
<dbReference type="AlphaFoldDB" id="A0A4Y4D763"/>
<comment type="caution">
    <text evidence="1">The sequence shown here is derived from an EMBL/GenBank/DDBJ whole genome shotgun (WGS) entry which is preliminary data.</text>
</comment>
<gene>
    <name evidence="1" type="ORF">KVA01_15980</name>
</gene>
<evidence type="ECO:0000313" key="1">
    <source>
        <dbReference type="EMBL" id="GEC99443.1"/>
    </source>
</evidence>
<keyword evidence="2" id="KW-1185">Reference proteome</keyword>